<dbReference type="InterPro" id="IPR010914">
    <property type="entry name" value="RsgA_GTPase_dom"/>
</dbReference>
<organism evidence="13 14">
    <name type="scientific">Paenibacillus antri</name>
    <dbReference type="NCBI Taxonomy" id="2582848"/>
    <lineage>
        <taxon>Bacteria</taxon>
        <taxon>Bacillati</taxon>
        <taxon>Bacillota</taxon>
        <taxon>Bacilli</taxon>
        <taxon>Bacillales</taxon>
        <taxon>Paenibacillaceae</taxon>
        <taxon>Paenibacillus</taxon>
    </lineage>
</organism>
<name>A0A5R9GA06_9BACL</name>
<comment type="subunit">
    <text evidence="10">Monomer. Associates with 30S ribosomal subunit, binds 16S rRNA.</text>
</comment>
<feature type="binding site" evidence="10">
    <location>
        <position position="261"/>
    </location>
    <ligand>
        <name>Zn(2+)</name>
        <dbReference type="ChEBI" id="CHEBI:29105"/>
    </ligand>
</feature>
<dbReference type="CDD" id="cd01854">
    <property type="entry name" value="YjeQ_EngC"/>
    <property type="match status" value="1"/>
</dbReference>
<evidence type="ECO:0000256" key="8">
    <source>
        <dbReference type="ARBA" id="ARBA00022884"/>
    </source>
</evidence>
<evidence type="ECO:0000256" key="9">
    <source>
        <dbReference type="ARBA" id="ARBA00023134"/>
    </source>
</evidence>
<evidence type="ECO:0000313" key="14">
    <source>
        <dbReference type="Proteomes" id="UP000309676"/>
    </source>
</evidence>
<keyword evidence="2 10" id="KW-0690">Ribosome biogenesis</keyword>
<dbReference type="OrthoDB" id="9809485at2"/>
<accession>A0A5R9GA06</accession>
<dbReference type="InterPro" id="IPR030378">
    <property type="entry name" value="G_CP_dom"/>
</dbReference>
<comment type="similarity">
    <text evidence="10">Belongs to the TRAFAC class YlqF/YawG GTPase family. RsgA subfamily.</text>
</comment>
<dbReference type="GO" id="GO:0019843">
    <property type="term" value="F:rRNA binding"/>
    <property type="evidence" value="ECO:0007669"/>
    <property type="project" value="UniProtKB-KW"/>
</dbReference>
<feature type="domain" description="CP-type G" evidence="12">
    <location>
        <begin position="67"/>
        <end position="232"/>
    </location>
</feature>
<dbReference type="HAMAP" id="MF_01820">
    <property type="entry name" value="GTPase_RsgA"/>
    <property type="match status" value="1"/>
</dbReference>
<evidence type="ECO:0000256" key="6">
    <source>
        <dbReference type="ARBA" id="ARBA00022801"/>
    </source>
</evidence>
<dbReference type="GO" id="GO:0046872">
    <property type="term" value="F:metal ion binding"/>
    <property type="evidence" value="ECO:0007669"/>
    <property type="project" value="UniProtKB-KW"/>
</dbReference>
<comment type="subcellular location">
    <subcellularLocation>
        <location evidence="10">Cytoplasm</location>
    </subcellularLocation>
</comment>
<evidence type="ECO:0000259" key="11">
    <source>
        <dbReference type="PROSITE" id="PS50936"/>
    </source>
</evidence>
<evidence type="ECO:0000256" key="10">
    <source>
        <dbReference type="HAMAP-Rule" id="MF_01820"/>
    </source>
</evidence>
<keyword evidence="3 10" id="KW-0479">Metal-binding</keyword>
<keyword evidence="6 10" id="KW-0378">Hydrolase</keyword>
<dbReference type="Gene3D" id="2.40.50.140">
    <property type="entry name" value="Nucleic acid-binding proteins"/>
    <property type="match status" value="1"/>
</dbReference>
<evidence type="ECO:0000256" key="3">
    <source>
        <dbReference type="ARBA" id="ARBA00022723"/>
    </source>
</evidence>
<protein>
    <recommendedName>
        <fullName evidence="10">Small ribosomal subunit biogenesis GTPase RsgA</fullName>
        <ecNumber evidence="10">3.6.1.-</ecNumber>
    </recommendedName>
</protein>
<dbReference type="NCBIfam" id="TIGR00157">
    <property type="entry name" value="ribosome small subunit-dependent GTPase A"/>
    <property type="match status" value="1"/>
</dbReference>
<keyword evidence="8 10" id="KW-0694">RNA-binding</keyword>
<evidence type="ECO:0000256" key="5">
    <source>
        <dbReference type="ARBA" id="ARBA00022741"/>
    </source>
</evidence>
<evidence type="ECO:0000313" key="13">
    <source>
        <dbReference type="EMBL" id="TLS49914.1"/>
    </source>
</evidence>
<keyword evidence="7 10" id="KW-0862">Zinc</keyword>
<dbReference type="GO" id="GO:0005525">
    <property type="term" value="F:GTP binding"/>
    <property type="evidence" value="ECO:0007669"/>
    <property type="project" value="UniProtKB-UniRule"/>
</dbReference>
<dbReference type="CDD" id="cd04466">
    <property type="entry name" value="S1_YloQ_GTPase"/>
    <property type="match status" value="1"/>
</dbReference>
<dbReference type="GO" id="GO:0003924">
    <property type="term" value="F:GTPase activity"/>
    <property type="evidence" value="ECO:0007669"/>
    <property type="project" value="UniProtKB-UniRule"/>
</dbReference>
<evidence type="ECO:0000256" key="2">
    <source>
        <dbReference type="ARBA" id="ARBA00022517"/>
    </source>
</evidence>
<dbReference type="SUPFAM" id="SSF50249">
    <property type="entry name" value="Nucleic acid-binding proteins"/>
    <property type="match status" value="1"/>
</dbReference>
<dbReference type="InterPro" id="IPR027417">
    <property type="entry name" value="P-loop_NTPase"/>
</dbReference>
<dbReference type="PANTHER" id="PTHR32120">
    <property type="entry name" value="SMALL RIBOSOMAL SUBUNIT BIOGENESIS GTPASE RSGA"/>
    <property type="match status" value="1"/>
</dbReference>
<dbReference type="PROSITE" id="PS51721">
    <property type="entry name" value="G_CP"/>
    <property type="match status" value="1"/>
</dbReference>
<dbReference type="Pfam" id="PF03193">
    <property type="entry name" value="RsgA_GTPase"/>
    <property type="match status" value="1"/>
</dbReference>
<keyword evidence="1 10" id="KW-0963">Cytoplasm</keyword>
<proteinExistence type="inferred from homology"/>
<dbReference type="SUPFAM" id="SSF52540">
    <property type="entry name" value="P-loop containing nucleoside triphosphate hydrolases"/>
    <property type="match status" value="1"/>
</dbReference>
<keyword evidence="4 10" id="KW-0699">rRNA-binding</keyword>
<dbReference type="Gene3D" id="3.40.50.300">
    <property type="entry name" value="P-loop containing nucleotide triphosphate hydrolases"/>
    <property type="match status" value="1"/>
</dbReference>
<evidence type="ECO:0000256" key="1">
    <source>
        <dbReference type="ARBA" id="ARBA00022490"/>
    </source>
</evidence>
<keyword evidence="14" id="KW-1185">Reference proteome</keyword>
<evidence type="ECO:0000256" key="4">
    <source>
        <dbReference type="ARBA" id="ARBA00022730"/>
    </source>
</evidence>
<evidence type="ECO:0000256" key="7">
    <source>
        <dbReference type="ARBA" id="ARBA00022833"/>
    </source>
</evidence>
<comment type="cofactor">
    <cofactor evidence="10">
        <name>Zn(2+)</name>
        <dbReference type="ChEBI" id="CHEBI:29105"/>
    </cofactor>
    <text evidence="10">Binds 1 zinc ion per subunit.</text>
</comment>
<sequence length="302" mass="32854">MQDGLIVKALSGFYYVQPDDGGDVVACRARGLFKKQGVSPLVGDRVRFEAKVDGSGEGTVVELAPRSTELVRPPIANVDTALIVFAVTRPDINRSLLDKFLALSELAGLRSILCFTKADLLEKPEAADLKAEIAELRATYERIGYPVYLTSSRGGEGIAGLLGELEGRITVIAGQSGVGKSSLLNRLAPGLLLATNEISEKLGRGKHTTRHVELFRVGARGMLADTPGFSTLEFPEMEPEALTEAFPEFAELSNGCKFRGCLHLKEPGCRVLEAVASGEADKRRYEHYAAFAVEIRDRKRRY</sequence>
<dbReference type="Pfam" id="PF16745">
    <property type="entry name" value="RsgA_N"/>
    <property type="match status" value="1"/>
</dbReference>
<keyword evidence="5 10" id="KW-0547">Nucleotide-binding</keyword>
<gene>
    <name evidence="10 13" type="primary">rsgA</name>
    <name evidence="13" type="ORF">FE782_23225</name>
</gene>
<dbReference type="PROSITE" id="PS50936">
    <property type="entry name" value="ENGC_GTPASE"/>
    <property type="match status" value="1"/>
</dbReference>
<dbReference type="Gene3D" id="1.10.40.50">
    <property type="entry name" value="Probable gtpase engc, domain 3"/>
    <property type="match status" value="1"/>
</dbReference>
<dbReference type="AlphaFoldDB" id="A0A5R9GA06"/>
<dbReference type="InterPro" id="IPR031944">
    <property type="entry name" value="RsgA_N"/>
</dbReference>
<dbReference type="GO" id="GO:0005737">
    <property type="term" value="C:cytoplasm"/>
    <property type="evidence" value="ECO:0007669"/>
    <property type="project" value="UniProtKB-SubCell"/>
</dbReference>
<evidence type="ECO:0000259" key="12">
    <source>
        <dbReference type="PROSITE" id="PS51721"/>
    </source>
</evidence>
<feature type="binding site" evidence="10">
    <location>
        <position position="263"/>
    </location>
    <ligand>
        <name>Zn(2+)</name>
        <dbReference type="ChEBI" id="CHEBI:29105"/>
    </ligand>
</feature>
<feature type="binding site" evidence="10">
    <location>
        <begin position="174"/>
        <end position="182"/>
    </location>
    <ligand>
        <name>GTP</name>
        <dbReference type="ChEBI" id="CHEBI:37565"/>
    </ligand>
</feature>
<feature type="binding site" evidence="10">
    <location>
        <position position="269"/>
    </location>
    <ligand>
        <name>Zn(2+)</name>
        <dbReference type="ChEBI" id="CHEBI:29105"/>
    </ligand>
</feature>
<dbReference type="RefSeq" id="WP_138196735.1">
    <property type="nucleotide sequence ID" value="NZ_VCIW01000018.1"/>
</dbReference>
<dbReference type="PANTHER" id="PTHR32120:SF11">
    <property type="entry name" value="SMALL RIBOSOMAL SUBUNIT BIOGENESIS GTPASE RSGA 1, MITOCHONDRIAL-RELATED"/>
    <property type="match status" value="1"/>
</dbReference>
<feature type="binding site" evidence="10">
    <location>
        <begin position="116"/>
        <end position="119"/>
    </location>
    <ligand>
        <name>GTP</name>
        <dbReference type="ChEBI" id="CHEBI:37565"/>
    </ligand>
</feature>
<dbReference type="InterPro" id="IPR004881">
    <property type="entry name" value="Ribosome_biogen_GTPase_RsgA"/>
</dbReference>
<comment type="caution">
    <text evidence="13">The sequence shown here is derived from an EMBL/GenBank/DDBJ whole genome shotgun (WGS) entry which is preliminary data.</text>
</comment>
<dbReference type="EC" id="3.6.1.-" evidence="10"/>
<feature type="binding site" evidence="10">
    <location>
        <position position="256"/>
    </location>
    <ligand>
        <name>Zn(2+)</name>
        <dbReference type="ChEBI" id="CHEBI:29105"/>
    </ligand>
</feature>
<dbReference type="Proteomes" id="UP000309676">
    <property type="component" value="Unassembled WGS sequence"/>
</dbReference>
<feature type="domain" description="EngC GTPase" evidence="11">
    <location>
        <begin position="76"/>
        <end position="230"/>
    </location>
</feature>
<dbReference type="GO" id="GO:0042274">
    <property type="term" value="P:ribosomal small subunit biogenesis"/>
    <property type="evidence" value="ECO:0007669"/>
    <property type="project" value="UniProtKB-UniRule"/>
</dbReference>
<keyword evidence="9 10" id="KW-0342">GTP-binding</keyword>
<comment type="function">
    <text evidence="10">One of several proteins that assist in the late maturation steps of the functional core of the 30S ribosomal subunit. Helps release RbfA from mature subunits. May play a role in the assembly of ribosomal proteins into the subunit. Circularly permuted GTPase that catalyzes slow GTP hydrolysis, GTPase activity is stimulated by the 30S ribosomal subunit.</text>
</comment>
<reference evidence="13 14" key="1">
    <citation type="submission" date="2019-05" db="EMBL/GenBank/DDBJ databases">
        <authorList>
            <person name="Narsing Rao M.P."/>
            <person name="Li W.J."/>
        </authorList>
    </citation>
    <scope>NUCLEOTIDE SEQUENCE [LARGE SCALE GENOMIC DNA]</scope>
    <source>
        <strain evidence="13 14">SYSU_K30003</strain>
    </source>
</reference>
<dbReference type="InterPro" id="IPR012340">
    <property type="entry name" value="NA-bd_OB-fold"/>
</dbReference>
<dbReference type="EMBL" id="VCIW01000018">
    <property type="protein sequence ID" value="TLS49914.1"/>
    <property type="molecule type" value="Genomic_DNA"/>
</dbReference>